<keyword evidence="1" id="KW-1133">Transmembrane helix</keyword>
<keyword evidence="1" id="KW-0472">Membrane</keyword>
<dbReference type="EMBL" id="JAPMOU010000003">
    <property type="protein sequence ID" value="MDE1461013.1"/>
    <property type="molecule type" value="Genomic_DNA"/>
</dbReference>
<evidence type="ECO:0000313" key="2">
    <source>
        <dbReference type="EMBL" id="MDE1461013.1"/>
    </source>
</evidence>
<reference evidence="2 3" key="1">
    <citation type="submission" date="2022-11" db="EMBL/GenBank/DDBJ databases">
        <title>Spartinivicinus poritis sp. nov., isolated from scleractinian coral Porites lutea.</title>
        <authorList>
            <person name="Zhang G."/>
            <person name="Cai L."/>
            <person name="Wei Q."/>
        </authorList>
    </citation>
    <scope>NUCLEOTIDE SEQUENCE [LARGE SCALE GENOMIC DNA]</scope>
    <source>
        <strain evidence="2 3">A2-2</strain>
    </source>
</reference>
<protein>
    <recommendedName>
        <fullName evidence="4">NADH dehydrogenase subunit 6</fullName>
    </recommendedName>
</protein>
<organism evidence="2 3">
    <name type="scientific">Spartinivicinus poritis</name>
    <dbReference type="NCBI Taxonomy" id="2994640"/>
    <lineage>
        <taxon>Bacteria</taxon>
        <taxon>Pseudomonadati</taxon>
        <taxon>Pseudomonadota</taxon>
        <taxon>Gammaproteobacteria</taxon>
        <taxon>Oceanospirillales</taxon>
        <taxon>Zooshikellaceae</taxon>
        <taxon>Spartinivicinus</taxon>
    </lineage>
</organism>
<proteinExistence type="predicted"/>
<dbReference type="Proteomes" id="UP001528823">
    <property type="component" value="Unassembled WGS sequence"/>
</dbReference>
<evidence type="ECO:0000313" key="3">
    <source>
        <dbReference type="Proteomes" id="UP001528823"/>
    </source>
</evidence>
<evidence type="ECO:0008006" key="4">
    <source>
        <dbReference type="Google" id="ProtNLM"/>
    </source>
</evidence>
<accession>A0ABT5U3S9</accession>
<keyword evidence="3" id="KW-1185">Reference proteome</keyword>
<sequence length="62" mass="6958">MNRFFEALVMLGLFYLGVVAIGIVALLFYLYGYYALLPAVGLVGVVYRLLKHSPSNDFQKVN</sequence>
<dbReference type="RefSeq" id="WP_274687382.1">
    <property type="nucleotide sequence ID" value="NZ_JAPMOU010000003.1"/>
</dbReference>
<feature type="transmembrane region" description="Helical" evidence="1">
    <location>
        <begin position="33"/>
        <end position="50"/>
    </location>
</feature>
<evidence type="ECO:0000256" key="1">
    <source>
        <dbReference type="SAM" id="Phobius"/>
    </source>
</evidence>
<name>A0ABT5U3S9_9GAMM</name>
<comment type="caution">
    <text evidence="2">The sequence shown here is derived from an EMBL/GenBank/DDBJ whole genome shotgun (WGS) entry which is preliminary data.</text>
</comment>
<keyword evidence="1" id="KW-0812">Transmembrane</keyword>
<feature type="transmembrane region" description="Helical" evidence="1">
    <location>
        <begin position="7"/>
        <end position="27"/>
    </location>
</feature>
<gene>
    <name evidence="2" type="ORF">ORQ98_03415</name>
</gene>